<gene>
    <name evidence="2" type="ORF">HUG10_07665</name>
</gene>
<evidence type="ECO:0000313" key="3">
    <source>
        <dbReference type="Proteomes" id="UP000509750"/>
    </source>
</evidence>
<name>A0A7D5GBF9_9EURY</name>
<evidence type="ECO:0000313" key="2">
    <source>
        <dbReference type="EMBL" id="QLG27432.1"/>
    </source>
</evidence>
<accession>A0A7D5GBF9</accession>
<dbReference type="Gene3D" id="1.10.10.10">
    <property type="entry name" value="Winged helix-like DNA-binding domain superfamily/Winged helix DNA-binding domain"/>
    <property type="match status" value="1"/>
</dbReference>
<dbReference type="AlphaFoldDB" id="A0A7D5GBF9"/>
<protein>
    <recommendedName>
        <fullName evidence="1">DUF7344 domain-containing protein</fullName>
    </recommendedName>
</protein>
<dbReference type="InterPro" id="IPR036388">
    <property type="entry name" value="WH-like_DNA-bd_sf"/>
</dbReference>
<dbReference type="Pfam" id="PF24035">
    <property type="entry name" value="DUF7344"/>
    <property type="match status" value="1"/>
</dbReference>
<keyword evidence="3" id="KW-1185">Reference proteome</keyword>
<organism evidence="2 3">
    <name type="scientific">Halorarum halophilum</name>
    <dbReference type="NCBI Taxonomy" id="2743090"/>
    <lineage>
        <taxon>Archaea</taxon>
        <taxon>Methanobacteriati</taxon>
        <taxon>Methanobacteriota</taxon>
        <taxon>Stenosarchaea group</taxon>
        <taxon>Halobacteria</taxon>
        <taxon>Halobacteriales</taxon>
        <taxon>Haloferacaceae</taxon>
        <taxon>Halorarum</taxon>
    </lineage>
</organism>
<feature type="domain" description="DUF7344" evidence="1">
    <location>
        <begin position="8"/>
        <end position="85"/>
    </location>
</feature>
<dbReference type="Proteomes" id="UP000509750">
    <property type="component" value="Chromosome"/>
</dbReference>
<evidence type="ECO:0000259" key="1">
    <source>
        <dbReference type="Pfam" id="PF24035"/>
    </source>
</evidence>
<sequence length="109" mass="12591">MCELQSVFRALADTRRRAALSCLQKHQTVFLPDLAEHVAEQERGTDVTTISEEWVRDVYFSLYHKHVPRLEEANLVQYEQSDDVVVKTDRVGEALMEVREAVDSLRQTS</sequence>
<dbReference type="OrthoDB" id="331021at2157"/>
<proteinExistence type="predicted"/>
<dbReference type="EMBL" id="CP058529">
    <property type="protein sequence ID" value="QLG27432.1"/>
    <property type="molecule type" value="Genomic_DNA"/>
</dbReference>
<dbReference type="RefSeq" id="WP_179169007.1">
    <property type="nucleotide sequence ID" value="NZ_CP058529.1"/>
</dbReference>
<dbReference type="KEGG" id="halg:HUG10_07665"/>
<reference evidence="2 3" key="1">
    <citation type="submission" date="2020-07" db="EMBL/GenBank/DDBJ databases">
        <title>Gai3-2, isolated from salt lake.</title>
        <authorList>
            <person name="Cui H."/>
            <person name="Shi X."/>
        </authorList>
    </citation>
    <scope>NUCLEOTIDE SEQUENCE [LARGE SCALE GENOMIC DNA]</scope>
    <source>
        <strain evidence="2 3">Gai3-2</strain>
    </source>
</reference>
<dbReference type="InterPro" id="IPR055768">
    <property type="entry name" value="DUF7344"/>
</dbReference>
<dbReference type="GeneID" id="56028700"/>